<dbReference type="Proteomes" id="UP001321748">
    <property type="component" value="Chromosome"/>
</dbReference>
<evidence type="ECO:0000313" key="2">
    <source>
        <dbReference type="Proteomes" id="UP001321748"/>
    </source>
</evidence>
<accession>A0ABM8BCT9</accession>
<reference evidence="1 2" key="1">
    <citation type="journal article" date="2023" name="Microbiol. Spectr.">
        <title>Symbiosis of Carpenter Bees with Uncharacterized Lactic Acid Bacteria Showing NAD Auxotrophy.</title>
        <authorList>
            <person name="Kawasaki S."/>
            <person name="Ozawa K."/>
            <person name="Mori T."/>
            <person name="Yamamoto A."/>
            <person name="Ito M."/>
            <person name="Ohkuma M."/>
            <person name="Sakamoto M."/>
            <person name="Matsutani M."/>
        </authorList>
    </citation>
    <scope>NUCLEOTIDE SEQUENCE [LARGE SCALE GENOMIC DNA]</scope>
    <source>
        <strain evidence="1 2">KimH</strain>
    </source>
</reference>
<gene>
    <name evidence="1" type="ORF">KIMH_06130</name>
</gene>
<dbReference type="EMBL" id="AP026800">
    <property type="protein sequence ID" value="BDR54502.1"/>
    <property type="molecule type" value="Genomic_DNA"/>
</dbReference>
<sequence length="55" mass="6180">MPRDCNIAENSMMLVFPLQVTTLLADEYKISQACRVRQFAAYSILCQAKTGRGLL</sequence>
<proteinExistence type="predicted"/>
<protein>
    <submittedName>
        <fullName evidence="1">Uncharacterized protein</fullName>
    </submittedName>
</protein>
<organism evidence="1 2">
    <name type="scientific">Bombiscardovia apis</name>
    <dbReference type="NCBI Taxonomy" id="2932182"/>
    <lineage>
        <taxon>Bacteria</taxon>
        <taxon>Bacillati</taxon>
        <taxon>Actinomycetota</taxon>
        <taxon>Actinomycetes</taxon>
        <taxon>Bifidobacteriales</taxon>
        <taxon>Bifidobacteriaceae</taxon>
        <taxon>Bombiscardovia</taxon>
    </lineage>
</organism>
<name>A0ABM8BCT9_9BIFI</name>
<evidence type="ECO:0000313" key="1">
    <source>
        <dbReference type="EMBL" id="BDR54502.1"/>
    </source>
</evidence>
<keyword evidence="2" id="KW-1185">Reference proteome</keyword>